<dbReference type="InterPro" id="IPR007794">
    <property type="entry name" value="Rib_rcpt_KP"/>
</dbReference>
<sequence>MEFYESTYFIVLIPSVVITVIFLFFWLFMKETLYDEVLAKQKREQKLIPTKTDKKKAEKKKNKKKELQNGNLHESDSESVPRDFKLSDALAVEDEQVVPVPLNVVESSSSVRERKKKEKKHKPVLEEQVTKESDVSKIPCKKVEPVPVTKQPTPPLEAAASKKKPGQKKSKNGSDDQDKKVEPLMAPSKKQEPLPLHQETKQEGGSGKKKVSSKKQKTENVLVDEPLIHATTYIPLMDNADSNPVMDKREVIDLIKPDQVEGIQKTGAKKLKIEADKENAEVKFKDFLLSLKTMMFSEDEALCVVDLLKEKSGVIQDALKKSNKGELTALVHQLQEKDKLLTALKEDAAAMKDRCKQLTQEMMAEKERSSVVIARMKDRIGTLEKEHNVFQNKMHVSYQETQQMQMKFQQVREQMEAEIAHLKQENGILRDAVSNTTNQLESKQSAELNKLRQDYARLVNELTEKTGKLQQEEVQKKNAEQAVTQLKVQLQEAERRWEEVQSYIRKRTAEHEAAQQDLQSKFVAKENEVQSLHSKLTDTLVSKQQLEQRLMQLMESEQKRVNKEESLQMQVQDILEQNEALKAQIQQFHSQIAAQTSASALAEELHKVIAEKDKQIKQTEDSLANEHDHLASKEEELKDIQNMNFLLKAEVQKLQALANEQAAAAHELEKMQKSIHVKDDKIRLLEEQLQCEISNKMEEFKILNDQKKALQLEVQKLQTLVSEQPNKDVLEQMERCIQEKDEKLKTVEELLETGLIQVATKEEELNAIRTENSSLTKEVQDLKAKQNDQVSFASLVEELKKVIHEKDGKIKSVEELLEAELLKVANKEKTIQDLKQEIEALKEEIGNIQLEKAQQLSITSQVQELQNLLKGKEEQMNTMKTVLEEKEKDLANKGKWLQDLQEENESLKAHVQEVAQHNLREACSASRFEELEIVLKEKENEMKRLETVVKERESDLSRKTKLLQEVQDENKLFKSQIEELKQQNYQQASSFPPHEELLKVISEREKEITGLQNELASLKDAVEHQRKKNNSYSEWLHGFEKRAKECVAGTSGSEEVKVLEHKLKEADEMHTLLQLECEKYKSVLAETEGILQKLQRSVEQEENKWKVKVDESQKTIKQMQLSFTSSEQELERLRRENKDIENLRREQEHLEMELEKAEMERSTYVTEVRELKDLLTELQKKLDDSYSEAVRQNEELNLLKKQLNETLAKLRTEQSERQKVAGDLHKAQQSLDLIQSKIVKAAGDTTVIENSDVSPETESSEKETMSVSLNQTVTQLQQLLQAVNQQLTKEKEHYQVLE</sequence>
<feature type="compositionally biased region" description="Basic and acidic residues" evidence="7">
    <location>
        <begin position="172"/>
        <end position="182"/>
    </location>
</feature>
<evidence type="ECO:0000256" key="8">
    <source>
        <dbReference type="SAM" id="Phobius"/>
    </source>
</evidence>
<feature type="coiled-coil region" evidence="6">
    <location>
        <begin position="1056"/>
        <end position="1216"/>
    </location>
</feature>
<evidence type="ECO:0000256" key="4">
    <source>
        <dbReference type="ARBA" id="ARBA00022989"/>
    </source>
</evidence>
<keyword evidence="5 8" id="KW-0472">Membrane</keyword>
<keyword evidence="6" id="KW-0175">Coiled coil</keyword>
<evidence type="ECO:0000256" key="1">
    <source>
        <dbReference type="ARBA" id="ARBA00004389"/>
    </source>
</evidence>
<protein>
    <submittedName>
        <fullName evidence="11">Kinectin isoform X10</fullName>
    </submittedName>
</protein>
<evidence type="ECO:0000256" key="3">
    <source>
        <dbReference type="ARBA" id="ARBA00022824"/>
    </source>
</evidence>
<dbReference type="Pfam" id="PF05104">
    <property type="entry name" value="Rib_recp_KP_reg"/>
    <property type="match status" value="1"/>
</dbReference>
<keyword evidence="3" id="KW-0256">Endoplasmic reticulum</keyword>
<dbReference type="GeneID" id="101319855"/>
<accession>A0A2U4AEG3</accession>
<dbReference type="Proteomes" id="UP000245320">
    <property type="component" value="Chromosome 2"/>
</dbReference>
<dbReference type="PANTHER" id="PTHR18864:SF1">
    <property type="entry name" value="KINECTIN"/>
    <property type="match status" value="1"/>
</dbReference>
<organism evidence="10 11">
    <name type="scientific">Tursiops truncatus</name>
    <name type="common">Atlantic bottle-nosed dolphin</name>
    <name type="synonym">Delphinus truncatus</name>
    <dbReference type="NCBI Taxonomy" id="9739"/>
    <lineage>
        <taxon>Eukaryota</taxon>
        <taxon>Metazoa</taxon>
        <taxon>Chordata</taxon>
        <taxon>Craniata</taxon>
        <taxon>Vertebrata</taxon>
        <taxon>Euteleostomi</taxon>
        <taxon>Mammalia</taxon>
        <taxon>Eutheria</taxon>
        <taxon>Laurasiatheria</taxon>
        <taxon>Artiodactyla</taxon>
        <taxon>Whippomorpha</taxon>
        <taxon>Cetacea</taxon>
        <taxon>Odontoceti</taxon>
        <taxon>Delphinidae</taxon>
        <taxon>Tursiops</taxon>
    </lineage>
</organism>
<feature type="coiled-coil region" evidence="6">
    <location>
        <begin position="334"/>
        <end position="496"/>
    </location>
</feature>
<feature type="domain" description="Ribosome receptor lysine/proline rich" evidence="9">
    <location>
        <begin position="29"/>
        <end position="156"/>
    </location>
</feature>
<evidence type="ECO:0000256" key="5">
    <source>
        <dbReference type="ARBA" id="ARBA00023136"/>
    </source>
</evidence>
<evidence type="ECO:0000313" key="10">
    <source>
        <dbReference type="Proteomes" id="UP000245320"/>
    </source>
</evidence>
<feature type="compositionally biased region" description="Basic residues" evidence="7">
    <location>
        <begin position="161"/>
        <end position="171"/>
    </location>
</feature>
<reference evidence="11" key="1">
    <citation type="submission" date="2025-08" db="UniProtKB">
        <authorList>
            <consortium name="RefSeq"/>
        </authorList>
    </citation>
    <scope>IDENTIFICATION</scope>
    <source>
        <tissue evidence="11">Spleen</tissue>
    </source>
</reference>
<feature type="coiled-coil region" evidence="6">
    <location>
        <begin position="564"/>
        <end position="1028"/>
    </location>
</feature>
<proteinExistence type="predicted"/>
<name>A0A2U4AEG3_TURTR</name>
<dbReference type="GO" id="GO:0019894">
    <property type="term" value="F:kinesin binding"/>
    <property type="evidence" value="ECO:0007669"/>
    <property type="project" value="InterPro"/>
</dbReference>
<gene>
    <name evidence="11" type="primary">KTN1</name>
</gene>
<dbReference type="GO" id="GO:0007018">
    <property type="term" value="P:microtubule-based movement"/>
    <property type="evidence" value="ECO:0007669"/>
    <property type="project" value="InterPro"/>
</dbReference>
<feature type="compositionally biased region" description="Basic residues" evidence="7">
    <location>
        <begin position="113"/>
        <end position="122"/>
    </location>
</feature>
<dbReference type="GO" id="GO:0015031">
    <property type="term" value="P:protein transport"/>
    <property type="evidence" value="ECO:0007669"/>
    <property type="project" value="InterPro"/>
</dbReference>
<dbReference type="RefSeq" id="XP_019779301.1">
    <property type="nucleotide sequence ID" value="XM_019923742.2"/>
</dbReference>
<feature type="compositionally biased region" description="Basic and acidic residues" evidence="7">
    <location>
        <begin position="123"/>
        <end position="135"/>
    </location>
</feature>
<keyword evidence="2 8" id="KW-0812">Transmembrane</keyword>
<evidence type="ECO:0000256" key="7">
    <source>
        <dbReference type="SAM" id="MobiDB-lite"/>
    </source>
</evidence>
<evidence type="ECO:0000256" key="6">
    <source>
        <dbReference type="SAM" id="Coils"/>
    </source>
</evidence>
<dbReference type="CTD" id="3895"/>
<keyword evidence="4 8" id="KW-1133">Transmembrane helix</keyword>
<comment type="subcellular location">
    <subcellularLocation>
        <location evidence="1">Endoplasmic reticulum membrane</location>
        <topology evidence="1">Single-pass membrane protein</topology>
    </subcellularLocation>
</comment>
<feature type="region of interest" description="Disordered" evidence="7">
    <location>
        <begin position="48"/>
        <end position="81"/>
    </location>
</feature>
<feature type="transmembrane region" description="Helical" evidence="8">
    <location>
        <begin position="7"/>
        <end position="29"/>
    </location>
</feature>
<evidence type="ECO:0000256" key="2">
    <source>
        <dbReference type="ARBA" id="ARBA00022692"/>
    </source>
</evidence>
<evidence type="ECO:0000313" key="11">
    <source>
        <dbReference type="RefSeq" id="XP_019779301.1"/>
    </source>
</evidence>
<dbReference type="GO" id="GO:0005789">
    <property type="term" value="C:endoplasmic reticulum membrane"/>
    <property type="evidence" value="ECO:0007669"/>
    <property type="project" value="UniProtKB-SubCell"/>
</dbReference>
<dbReference type="OrthoDB" id="5875463at2759"/>
<dbReference type="PANTHER" id="PTHR18864">
    <property type="entry name" value="KINECTIN"/>
    <property type="match status" value="1"/>
</dbReference>
<feature type="region of interest" description="Disordered" evidence="7">
    <location>
        <begin position="107"/>
        <end position="218"/>
    </location>
</feature>
<evidence type="ECO:0000259" key="9">
    <source>
        <dbReference type="Pfam" id="PF05104"/>
    </source>
</evidence>
<keyword evidence="10" id="KW-1185">Reference proteome</keyword>
<dbReference type="InterPro" id="IPR024854">
    <property type="entry name" value="Kinectin"/>
</dbReference>